<evidence type="ECO:0000256" key="4">
    <source>
        <dbReference type="SAM" id="MobiDB-lite"/>
    </source>
</evidence>
<protein>
    <recommendedName>
        <fullName evidence="3">Replication restart protein DnaT</fullName>
    </recommendedName>
</protein>
<reference evidence="6 7" key="1">
    <citation type="submission" date="2020-04" db="EMBL/GenBank/DDBJ databases">
        <title>Genome sequencing of Rosenbergiella species.</title>
        <authorList>
            <person name="Alvarez-Perez S."/>
            <person name="Lievens B."/>
        </authorList>
    </citation>
    <scope>NUCLEOTIDE SEQUENCE [LARGE SCALE GENOMIC DNA]</scope>
    <source>
        <strain evidence="6 7">CdVSA20.1</strain>
    </source>
</reference>
<comment type="function">
    <text evidence="3">Involved in the restart of stalled replication forks, which reloads the replicative helicase on sites other than the origin of replication. Can function in multiple replication restart pathways. Displaces ssDNA from a PriB-ssDNA complex. Probably forms a spiral filament on ssDNA.</text>
</comment>
<dbReference type="Gene3D" id="1.10.8.1180">
    <property type="match status" value="1"/>
</dbReference>
<gene>
    <name evidence="3 6" type="primary">dnaT</name>
    <name evidence="6" type="ORF">HGT73_08220</name>
</gene>
<evidence type="ECO:0000256" key="2">
    <source>
        <dbReference type="ARBA" id="ARBA00022705"/>
    </source>
</evidence>
<keyword evidence="7" id="KW-1185">Reference proteome</keyword>
<evidence type="ECO:0000256" key="3">
    <source>
        <dbReference type="HAMAP-Rule" id="MF_01061"/>
    </source>
</evidence>
<accession>A0ABS5T4U9</accession>
<evidence type="ECO:0000259" key="5">
    <source>
        <dbReference type="Pfam" id="PF17948"/>
    </source>
</evidence>
<dbReference type="Pfam" id="PF17948">
    <property type="entry name" value="DnaT"/>
    <property type="match status" value="1"/>
</dbReference>
<evidence type="ECO:0000256" key="1">
    <source>
        <dbReference type="ARBA" id="ARBA00022515"/>
    </source>
</evidence>
<dbReference type="Proteomes" id="UP000786875">
    <property type="component" value="Unassembled WGS sequence"/>
</dbReference>
<comment type="subunit">
    <text evidence="3">Homooligomerizes. Interacts with PriB. Component of the replication restart primosome. Primosome assembly occurs via a 'hand-off' mechanism. PriA binds to replication forks, subsequently PriB then DnaT bind; DnaT then displaces ssDNA to generate the helicase loading substrate.</text>
</comment>
<dbReference type="NCBIfam" id="NF002770">
    <property type="entry name" value="PRK02854.1"/>
    <property type="match status" value="1"/>
</dbReference>
<dbReference type="InterPro" id="IPR040480">
    <property type="entry name" value="DnaT_DNA_bind"/>
</dbReference>
<organism evidence="6 7">
    <name type="scientific">Rosenbergiella australiborealis</name>
    <dbReference type="NCBI Taxonomy" id="1544696"/>
    <lineage>
        <taxon>Bacteria</taxon>
        <taxon>Pseudomonadati</taxon>
        <taxon>Pseudomonadota</taxon>
        <taxon>Gammaproteobacteria</taxon>
        <taxon>Enterobacterales</taxon>
        <taxon>Erwiniaceae</taxon>
        <taxon>Rosenbergiella</taxon>
    </lineage>
</organism>
<keyword evidence="1 3" id="KW-0639">Primosome</keyword>
<evidence type="ECO:0000313" key="7">
    <source>
        <dbReference type="Proteomes" id="UP000786875"/>
    </source>
</evidence>
<name>A0ABS5T4U9_9GAMM</name>
<keyword evidence="3" id="KW-0238">DNA-binding</keyword>
<dbReference type="EMBL" id="JABBFO010000006">
    <property type="protein sequence ID" value="MBT0727371.1"/>
    <property type="molecule type" value="Genomic_DNA"/>
</dbReference>
<dbReference type="InterPro" id="IPR020917">
    <property type="entry name" value="DnaT"/>
</dbReference>
<dbReference type="HAMAP" id="MF_01061">
    <property type="entry name" value="DnaT"/>
    <property type="match status" value="1"/>
</dbReference>
<evidence type="ECO:0000313" key="6">
    <source>
        <dbReference type="EMBL" id="MBT0727371.1"/>
    </source>
</evidence>
<keyword evidence="2 3" id="KW-0235">DNA replication</keyword>
<feature type="domain" description="DnaT DNA-binding" evidence="5">
    <location>
        <begin position="87"/>
        <end position="156"/>
    </location>
</feature>
<dbReference type="RefSeq" id="WP_214213530.1">
    <property type="nucleotide sequence ID" value="NZ_JABBFO010000006.1"/>
</dbReference>
<feature type="region of interest" description="Disordered" evidence="4">
    <location>
        <begin position="149"/>
        <end position="178"/>
    </location>
</feature>
<comment type="caution">
    <text evidence="6">The sequence shown here is derived from an EMBL/GenBank/DDBJ whole genome shotgun (WGS) entry which is preliminary data.</text>
</comment>
<proteinExistence type="inferred from homology"/>
<comment type="similarity">
    <text evidence="3">Belongs to the DnaT family.</text>
</comment>
<sequence>MSVKILSSSIIGLEQFFQAPATAVKQAERETVAVFDNNQPSFYALSPARLSELLVAEAQLQQHATISLEAEFFDEPASTIKVPAGKFALYSGWQPDSDFLRQAALWGIALHEPVTQEELAAFIAYWQAEGRIFHQVQWQQKLARHLQVSRGAPHSAAKRDSTQVAEPDYHIPNGFRGE</sequence>